<dbReference type="AlphaFoldDB" id="A0A1J1HQY6"/>
<sequence>MKWDEFRFNSKDYRNCRLFFHYSLGGMILPIHAYSVAQAEITLQCQSGFRLTKYQTINIEMTQFTTVSYRHRSNFQH</sequence>
<organism evidence="1 2">
    <name type="scientific">Clunio marinus</name>
    <dbReference type="NCBI Taxonomy" id="568069"/>
    <lineage>
        <taxon>Eukaryota</taxon>
        <taxon>Metazoa</taxon>
        <taxon>Ecdysozoa</taxon>
        <taxon>Arthropoda</taxon>
        <taxon>Hexapoda</taxon>
        <taxon>Insecta</taxon>
        <taxon>Pterygota</taxon>
        <taxon>Neoptera</taxon>
        <taxon>Endopterygota</taxon>
        <taxon>Diptera</taxon>
        <taxon>Nematocera</taxon>
        <taxon>Chironomoidea</taxon>
        <taxon>Chironomidae</taxon>
        <taxon>Clunio</taxon>
    </lineage>
</organism>
<proteinExistence type="predicted"/>
<name>A0A1J1HQY6_9DIPT</name>
<evidence type="ECO:0000313" key="2">
    <source>
        <dbReference type="Proteomes" id="UP000183832"/>
    </source>
</evidence>
<gene>
    <name evidence="1" type="ORF">CLUMA_CG004220</name>
</gene>
<protein>
    <submittedName>
        <fullName evidence="1">CLUMA_CG004220, isoform A</fullName>
    </submittedName>
</protein>
<dbReference type="EMBL" id="CVRI01000019">
    <property type="protein sequence ID" value="CRK90480.1"/>
    <property type="molecule type" value="Genomic_DNA"/>
</dbReference>
<accession>A0A1J1HQY6</accession>
<dbReference type="Proteomes" id="UP000183832">
    <property type="component" value="Unassembled WGS sequence"/>
</dbReference>
<evidence type="ECO:0000313" key="1">
    <source>
        <dbReference type="EMBL" id="CRK90480.1"/>
    </source>
</evidence>
<keyword evidence="2" id="KW-1185">Reference proteome</keyword>
<reference evidence="1 2" key="1">
    <citation type="submission" date="2015-04" db="EMBL/GenBank/DDBJ databases">
        <authorList>
            <person name="Syromyatnikov M.Y."/>
            <person name="Popov V.N."/>
        </authorList>
    </citation>
    <scope>NUCLEOTIDE SEQUENCE [LARGE SCALE GENOMIC DNA]</scope>
</reference>